<evidence type="ECO:0000256" key="2">
    <source>
        <dbReference type="ARBA" id="ARBA00022723"/>
    </source>
</evidence>
<evidence type="ECO:0000313" key="8">
    <source>
        <dbReference type="EMBL" id="RNL77562.1"/>
    </source>
</evidence>
<name>A0A3N0DPK0_9ACTN</name>
<dbReference type="SMART" id="SM00736">
    <property type="entry name" value="CADG"/>
    <property type="match status" value="1"/>
</dbReference>
<dbReference type="Gene3D" id="1.10.390.10">
    <property type="entry name" value="Neutral Protease Domain 2"/>
    <property type="match status" value="1"/>
</dbReference>
<dbReference type="InterPro" id="IPR015919">
    <property type="entry name" value="Cadherin-like_sf"/>
</dbReference>
<dbReference type="InterPro" id="IPR006644">
    <property type="entry name" value="Cadg"/>
</dbReference>
<evidence type="ECO:0000256" key="4">
    <source>
        <dbReference type="ARBA" id="ARBA00022833"/>
    </source>
</evidence>
<organism evidence="8 9">
    <name type="scientific">Nocardioides marmorisolisilvae</name>
    <dbReference type="NCBI Taxonomy" id="1542737"/>
    <lineage>
        <taxon>Bacteria</taxon>
        <taxon>Bacillati</taxon>
        <taxon>Actinomycetota</taxon>
        <taxon>Actinomycetes</taxon>
        <taxon>Propionibacteriales</taxon>
        <taxon>Nocardioidaceae</taxon>
        <taxon>Nocardioides</taxon>
    </lineage>
</organism>
<dbReference type="GO" id="GO:0004222">
    <property type="term" value="F:metalloendopeptidase activity"/>
    <property type="evidence" value="ECO:0007669"/>
    <property type="project" value="InterPro"/>
</dbReference>
<dbReference type="GO" id="GO:0005509">
    <property type="term" value="F:calcium ion binding"/>
    <property type="evidence" value="ECO:0007669"/>
    <property type="project" value="InterPro"/>
</dbReference>
<dbReference type="SUPFAM" id="SSF49313">
    <property type="entry name" value="Cadherin-like"/>
    <property type="match status" value="1"/>
</dbReference>
<dbReference type="Pfam" id="PF01447">
    <property type="entry name" value="Peptidase_M4"/>
    <property type="match status" value="1"/>
</dbReference>
<keyword evidence="6" id="KW-0472">Membrane</keyword>
<keyword evidence="3" id="KW-0378">Hydrolase</keyword>
<keyword evidence="1" id="KW-0645">Protease</keyword>
<keyword evidence="2" id="KW-0479">Metal-binding</keyword>
<dbReference type="PANTHER" id="PTHR33794:SF1">
    <property type="entry name" value="BACILLOLYSIN"/>
    <property type="match status" value="1"/>
</dbReference>
<dbReference type="InterPro" id="IPR027268">
    <property type="entry name" value="Peptidase_M4/M1_CTD_sf"/>
</dbReference>
<keyword evidence="9" id="KW-1185">Reference proteome</keyword>
<keyword evidence="4" id="KW-0862">Zinc</keyword>
<keyword evidence="6" id="KW-1133">Transmembrane helix</keyword>
<dbReference type="Proteomes" id="UP000277094">
    <property type="component" value="Unassembled WGS sequence"/>
</dbReference>
<dbReference type="Gene3D" id="2.60.120.260">
    <property type="entry name" value="Galactose-binding domain-like"/>
    <property type="match status" value="1"/>
</dbReference>
<dbReference type="EMBL" id="RJSG01000003">
    <property type="protein sequence ID" value="RNL77562.1"/>
    <property type="molecule type" value="Genomic_DNA"/>
</dbReference>
<feature type="domain" description="Dystroglycan-type cadherin-like" evidence="7">
    <location>
        <begin position="576"/>
        <end position="665"/>
    </location>
</feature>
<gene>
    <name evidence="8" type="ORF">EFL95_16245</name>
</gene>
<protein>
    <submittedName>
        <fullName evidence="8">M4 family peptidase</fullName>
    </submittedName>
</protein>
<dbReference type="CDD" id="cd09597">
    <property type="entry name" value="M4_TLP"/>
    <property type="match status" value="1"/>
</dbReference>
<dbReference type="Pfam" id="PF02868">
    <property type="entry name" value="Peptidase_M4_C"/>
    <property type="match status" value="1"/>
</dbReference>
<dbReference type="InterPro" id="IPR001570">
    <property type="entry name" value="Peptidase_M4_C_domain"/>
</dbReference>
<keyword evidence="6" id="KW-0812">Transmembrane</keyword>
<accession>A0A3N0DPK0</accession>
<dbReference type="SUPFAM" id="SSF55486">
    <property type="entry name" value="Metalloproteases ('zincins'), catalytic domain"/>
    <property type="match status" value="1"/>
</dbReference>
<dbReference type="GO" id="GO:0005975">
    <property type="term" value="P:carbohydrate metabolic process"/>
    <property type="evidence" value="ECO:0007669"/>
    <property type="project" value="UniProtKB-ARBA"/>
</dbReference>
<dbReference type="Gene3D" id="2.60.40.10">
    <property type="entry name" value="Immunoglobulins"/>
    <property type="match status" value="1"/>
</dbReference>
<dbReference type="AlphaFoldDB" id="A0A3N0DPK0"/>
<sequence>MRRKRFHSVRVFSGVHPSRGAAGRCLSHPTGPDRARTKECRVKRLVAGGAVAALITAAVVAVVPTGANATSTVRTDRPSPSARAKAEHTAAALVASRAPALHIGKEDTMVAQSTISSTGGLQYVPYRRNYHHLSVVGGDAVVVTDSRGQVLATSSGQKYRTDGLSTKATVSAARAASVAKRLVAKQARNATPTRVVYALGTPRLAWKVQVAGISTKGEYTAIDAYVDARTGKLISSREKVAYGTGTGKWNGPSPLSLSTTLSGSTYSMKHPTITNFSCQNMSFVTLTGSDDSWGNGVGTNVETGCVDAYFGIQQENSMLSTWLGRNSFDGNGGAWPIRVGLDDENAFYCDGSFGCPSGGMQVQIGHNTAGEWIGSLDVLGHEMGHGIDDHTPGGISGSGTQEFIGDVFGAATEGFANEPSGYDTPDYTVGEEVNLVGSGPIRVMYDPSQVGDPNCYSSSIPNAEVHAAAGPGDHFFYLLAEGSNPGGGKPTSPTCNSSTVAGIGLQKATQIMYNAMLMKTSSASYLKYRTWTLTAAKNLYPGSCTEFNAVKAAWTAVSVPAQSGDPTCTTGGNTVTVANPGSRTGTVGTATSLQMTATDSQAGQTLTWSATGLPAGLSINASSGLISGTPTTAATNSVTVTAKDTTNAQGSTSFTWTISTSGGGGGSQLLLNPGFESGAVNWTGTAGPITNNTGRPARTGSWKMWLGGNGTTATENEAQSVTIPASATSATLTFWIRIDTSETTTSTAYDTAKVQIVNGSTTSTLATYSNLNKNSTYVQKSFDVSAYKGKTISVKFLMNEDSSLQTSFVVDDTALNVS</sequence>
<comment type="caution">
    <text evidence="8">The sequence shown here is derived from an EMBL/GenBank/DDBJ whole genome shotgun (WGS) entry which is preliminary data.</text>
</comment>
<dbReference type="GO" id="GO:0006508">
    <property type="term" value="P:proteolysis"/>
    <property type="evidence" value="ECO:0007669"/>
    <property type="project" value="UniProtKB-KW"/>
</dbReference>
<evidence type="ECO:0000259" key="7">
    <source>
        <dbReference type="SMART" id="SM00736"/>
    </source>
</evidence>
<feature type="transmembrane region" description="Helical" evidence="6">
    <location>
        <begin position="45"/>
        <end position="67"/>
    </location>
</feature>
<evidence type="ECO:0000256" key="1">
    <source>
        <dbReference type="ARBA" id="ARBA00022670"/>
    </source>
</evidence>
<dbReference type="Gene3D" id="3.10.170.10">
    <property type="match status" value="1"/>
</dbReference>
<proteinExistence type="predicted"/>
<reference evidence="8 9" key="1">
    <citation type="submission" date="2018-11" db="EMBL/GenBank/DDBJ databases">
        <authorList>
            <person name="Li F."/>
        </authorList>
    </citation>
    <scope>NUCLEOTIDE SEQUENCE [LARGE SCALE GENOMIC DNA]</scope>
    <source>
        <strain evidence="8 9">KIS18-7</strain>
    </source>
</reference>
<evidence type="ECO:0000256" key="3">
    <source>
        <dbReference type="ARBA" id="ARBA00022801"/>
    </source>
</evidence>
<dbReference type="Pfam" id="PF05345">
    <property type="entry name" value="He_PIG"/>
    <property type="match status" value="1"/>
</dbReference>
<evidence type="ECO:0000256" key="5">
    <source>
        <dbReference type="ARBA" id="ARBA00023049"/>
    </source>
</evidence>
<dbReference type="PANTHER" id="PTHR33794">
    <property type="entry name" value="BACILLOLYSIN"/>
    <property type="match status" value="1"/>
</dbReference>
<dbReference type="GO" id="GO:0016020">
    <property type="term" value="C:membrane"/>
    <property type="evidence" value="ECO:0007669"/>
    <property type="project" value="InterPro"/>
</dbReference>
<keyword evidence="5" id="KW-0482">Metalloprotease</keyword>
<dbReference type="InterPro" id="IPR013783">
    <property type="entry name" value="Ig-like_fold"/>
</dbReference>
<evidence type="ECO:0000256" key="6">
    <source>
        <dbReference type="SAM" id="Phobius"/>
    </source>
</evidence>
<evidence type="ECO:0000313" key="9">
    <source>
        <dbReference type="Proteomes" id="UP000277094"/>
    </source>
</evidence>
<dbReference type="InterPro" id="IPR050728">
    <property type="entry name" value="Zinc_Metalloprotease_M4"/>
</dbReference>
<dbReference type="InterPro" id="IPR013856">
    <property type="entry name" value="Peptidase_M4_domain"/>
</dbReference>
<dbReference type="OrthoDB" id="291295at2"/>